<dbReference type="Gene3D" id="3.40.50.300">
    <property type="entry name" value="P-loop containing nucleotide triphosphate hydrolases"/>
    <property type="match status" value="1"/>
</dbReference>
<dbReference type="PANTHER" id="PTHR47691">
    <property type="entry name" value="REGULATOR-RELATED"/>
    <property type="match status" value="1"/>
</dbReference>
<accession>A0ABV8YMT2</accession>
<proteinExistence type="predicted"/>
<protein>
    <submittedName>
        <fullName evidence="1">AAA family ATPase</fullName>
    </submittedName>
</protein>
<dbReference type="InterPro" id="IPR027417">
    <property type="entry name" value="P-loop_NTPase"/>
</dbReference>
<evidence type="ECO:0000313" key="1">
    <source>
        <dbReference type="EMBL" id="MFC4464491.1"/>
    </source>
</evidence>
<dbReference type="PANTHER" id="PTHR47691:SF3">
    <property type="entry name" value="HTH-TYPE TRANSCRIPTIONAL REGULATOR RV0890C-RELATED"/>
    <property type="match status" value="1"/>
</dbReference>
<dbReference type="Proteomes" id="UP001596012">
    <property type="component" value="Unassembled WGS sequence"/>
</dbReference>
<sequence>MTNGYDGDHLDFRGGEFTGPFTAKAEYHEHGPAPTALDALPARAVGFTGRDDELRALLDAFDPSAPERPAAVLVAAVSGLGGIGKTALAVEAAHEACGRGWFPGGVLFIDLHGYDDDPGTADQALEALLRALGTAPEHIPATVDERAALYRSTLAERARERGAVLILADNASSPEQVRPLLPGNTRHRLLVTSRSKLPQLNARLLPLNELTPQEAYALLDHALRIADPSDSRVADGPEAAAGLASRCGHLPLALQIAAALLVLDRDKPVAELVAELTEFRDRLTHLDDGERSVRAAFDLSYRCLPPEQARLLRLLSLAPGPDVSTEVVTVLAEADAPPTRALDALTRTHLVERGNGRGRWRLHDLVRAFGVGVVAGDAELVEEGEAARERVLGF</sequence>
<feature type="non-terminal residue" evidence="1">
    <location>
        <position position="394"/>
    </location>
</feature>
<dbReference type="EMBL" id="JBHSFG010000015">
    <property type="protein sequence ID" value="MFC4464491.1"/>
    <property type="molecule type" value="Genomic_DNA"/>
</dbReference>
<organism evidence="1 2">
    <name type="scientific">Streptomyces xiangluensis</name>
    <dbReference type="NCBI Taxonomy" id="2665720"/>
    <lineage>
        <taxon>Bacteria</taxon>
        <taxon>Bacillati</taxon>
        <taxon>Actinomycetota</taxon>
        <taxon>Actinomycetes</taxon>
        <taxon>Kitasatosporales</taxon>
        <taxon>Streptomycetaceae</taxon>
        <taxon>Streptomyces</taxon>
    </lineage>
</organism>
<reference evidence="2" key="1">
    <citation type="journal article" date="2019" name="Int. J. Syst. Evol. Microbiol.">
        <title>The Global Catalogue of Microorganisms (GCM) 10K type strain sequencing project: providing services to taxonomists for standard genome sequencing and annotation.</title>
        <authorList>
            <consortium name="The Broad Institute Genomics Platform"/>
            <consortium name="The Broad Institute Genome Sequencing Center for Infectious Disease"/>
            <person name="Wu L."/>
            <person name="Ma J."/>
        </authorList>
    </citation>
    <scope>NUCLEOTIDE SEQUENCE [LARGE SCALE GENOMIC DNA]</scope>
    <source>
        <strain evidence="2">DT43</strain>
    </source>
</reference>
<gene>
    <name evidence="1" type="ORF">ACFPH6_07920</name>
</gene>
<evidence type="ECO:0000313" key="2">
    <source>
        <dbReference type="Proteomes" id="UP001596012"/>
    </source>
</evidence>
<keyword evidence="2" id="KW-1185">Reference proteome</keyword>
<name>A0ABV8YMT2_9ACTN</name>
<dbReference type="SUPFAM" id="SSF52540">
    <property type="entry name" value="P-loop containing nucleoside triphosphate hydrolases"/>
    <property type="match status" value="1"/>
</dbReference>
<dbReference type="RefSeq" id="WP_386339366.1">
    <property type="nucleotide sequence ID" value="NZ_JBHSFG010000015.1"/>
</dbReference>
<comment type="caution">
    <text evidence="1">The sequence shown here is derived from an EMBL/GenBank/DDBJ whole genome shotgun (WGS) entry which is preliminary data.</text>
</comment>
<dbReference type="PRINTS" id="PR00364">
    <property type="entry name" value="DISEASERSIST"/>
</dbReference>